<proteinExistence type="predicted"/>
<organism evidence="3 4">
    <name type="scientific">Chitinimonas lacunae</name>
    <dbReference type="NCBI Taxonomy" id="1963018"/>
    <lineage>
        <taxon>Bacteria</taxon>
        <taxon>Pseudomonadati</taxon>
        <taxon>Pseudomonadota</taxon>
        <taxon>Betaproteobacteria</taxon>
        <taxon>Neisseriales</taxon>
        <taxon>Chitinibacteraceae</taxon>
        <taxon>Chitinimonas</taxon>
    </lineage>
</organism>
<dbReference type="Proteomes" id="UP001595791">
    <property type="component" value="Unassembled WGS sequence"/>
</dbReference>
<evidence type="ECO:0000259" key="2">
    <source>
        <dbReference type="Pfam" id="PF00497"/>
    </source>
</evidence>
<dbReference type="InterPro" id="IPR001638">
    <property type="entry name" value="Solute-binding_3/MltF_N"/>
</dbReference>
<dbReference type="Pfam" id="PF00497">
    <property type="entry name" value="SBP_bac_3"/>
    <property type="match status" value="1"/>
</dbReference>
<comment type="caution">
    <text evidence="3">The sequence shown here is derived from an EMBL/GenBank/DDBJ whole genome shotgun (WGS) entry which is preliminary data.</text>
</comment>
<name>A0ABV8MRW3_9NEIS</name>
<dbReference type="RefSeq" id="WP_378166400.1">
    <property type="nucleotide sequence ID" value="NZ_JBHSBU010000001.1"/>
</dbReference>
<reference evidence="4" key="1">
    <citation type="journal article" date="2019" name="Int. J. Syst. Evol. Microbiol.">
        <title>The Global Catalogue of Microorganisms (GCM) 10K type strain sequencing project: providing services to taxonomists for standard genome sequencing and annotation.</title>
        <authorList>
            <consortium name="The Broad Institute Genomics Platform"/>
            <consortium name="The Broad Institute Genome Sequencing Center for Infectious Disease"/>
            <person name="Wu L."/>
            <person name="Ma J."/>
        </authorList>
    </citation>
    <scope>NUCLEOTIDE SEQUENCE [LARGE SCALE GENOMIC DNA]</scope>
    <source>
        <strain evidence="4">LMG 29894</strain>
    </source>
</reference>
<dbReference type="PANTHER" id="PTHR35936">
    <property type="entry name" value="MEMBRANE-BOUND LYTIC MUREIN TRANSGLYCOSYLASE F"/>
    <property type="match status" value="1"/>
</dbReference>
<evidence type="ECO:0000313" key="3">
    <source>
        <dbReference type="EMBL" id="MFC4160982.1"/>
    </source>
</evidence>
<gene>
    <name evidence="3" type="ORF">ACFOW7_16730</name>
</gene>
<feature type="domain" description="Solute-binding protein family 3/N-terminal" evidence="2">
    <location>
        <begin position="40"/>
        <end position="244"/>
    </location>
</feature>
<dbReference type="PANTHER" id="PTHR35936:SF25">
    <property type="entry name" value="ABC TRANSPORTER SUBSTRATE-BINDING PROTEIN"/>
    <property type="match status" value="1"/>
</dbReference>
<evidence type="ECO:0000256" key="1">
    <source>
        <dbReference type="ARBA" id="ARBA00022729"/>
    </source>
</evidence>
<keyword evidence="1" id="KW-0732">Signal</keyword>
<sequence length="255" mass="29054">MISLLSRHLLCLLLGCLAWVQAEEIRLANGEWQPYLSETLPHYGFASRIVTAAFERVGVTVRYEFYPWARAQSMVEQGTIAGSVVWSRTPERLRFAFFSDPVITDEEVLFHLKEKPLQWQQFSDLRGLTMATPLGSKLGVWEVPIREGLVINLSALNVETGMKMLLAGRIDFFPLARTVGYQTLRAHFTPAERERIVHATKVAEQIDYRLMLSRQVPGNRALLERFNEGLGQLRRSGDYARLESELLAGKFDQAK</sequence>
<dbReference type="Gene3D" id="3.40.190.10">
    <property type="entry name" value="Periplasmic binding protein-like II"/>
    <property type="match status" value="2"/>
</dbReference>
<accession>A0ABV8MRW3</accession>
<dbReference type="SUPFAM" id="SSF53850">
    <property type="entry name" value="Periplasmic binding protein-like II"/>
    <property type="match status" value="1"/>
</dbReference>
<evidence type="ECO:0000313" key="4">
    <source>
        <dbReference type="Proteomes" id="UP001595791"/>
    </source>
</evidence>
<protein>
    <submittedName>
        <fullName evidence="3">Substrate-binding periplasmic protein</fullName>
    </submittedName>
</protein>
<keyword evidence="4" id="KW-1185">Reference proteome</keyword>
<dbReference type="EMBL" id="JBHSBU010000001">
    <property type="protein sequence ID" value="MFC4160982.1"/>
    <property type="molecule type" value="Genomic_DNA"/>
</dbReference>